<protein>
    <submittedName>
        <fullName>Iron-binding protein</fullName>
    </submittedName>
</protein>
<dbReference type="Gene3D" id="3.40.190.10">
    <property type="entry name" value="Periplasmic binding protein-like II"/>
    <property type="match status" value="1"/>
</dbReference>
<accession>Q9R4Z7</accession>
<dbReference type="AlphaFoldDB" id="Q9R4Z7"/>
<name>Q9R4Z7_NEICI</name>
<proteinExistence type="evidence at protein level"/>
<sequence length="30" mass="3233">DITVYNGQHKEATQALADAFTQATGIKVKI</sequence>
<reference key="1">
    <citation type="journal article" date="1994" name="FEMS Microbiol. Lett.">
        <title>Genetic diversity of the iron-binding protein (Fbp) gene of the pathogenic and commensal Neisseria.</title>
        <authorList>
            <person name="Genco C.A."/>
            <person name="Berish S.A."/>
            <person name="Chen C.Y."/>
            <person name="Morse S."/>
            <person name="Trees D.L."/>
        </authorList>
    </citation>
    <scope>PROTEIN SEQUENCE</scope>
</reference>
<keyword id="KW-0903">Direct protein sequencing</keyword>
<organism>
    <name type="scientific">Neisseria cinerea</name>
    <dbReference type="NCBI Taxonomy" id="483"/>
    <lineage>
        <taxon>Bacteria</taxon>
        <taxon>Pseudomonadati</taxon>
        <taxon>Pseudomonadota</taxon>
        <taxon>Betaproteobacteria</taxon>
        <taxon>Neisseriales</taxon>
        <taxon>Neisseriaceae</taxon>
        <taxon>Neisseria</taxon>
    </lineage>
</organism>
<dbReference type="SUPFAM" id="SSF53850">
    <property type="entry name" value="Periplasmic binding protein-like II"/>
    <property type="match status" value="1"/>
</dbReference>